<dbReference type="Pfam" id="PF04148">
    <property type="entry name" value="Erv26"/>
    <property type="match status" value="1"/>
</dbReference>
<dbReference type="GO" id="GO:0030134">
    <property type="term" value="C:COPII-coated ER to Golgi transport vesicle"/>
    <property type="evidence" value="ECO:0007669"/>
    <property type="project" value="EnsemblFungi"/>
</dbReference>
<feature type="transmembrane region" description="Helical" evidence="6">
    <location>
        <begin position="42"/>
        <end position="61"/>
    </location>
</feature>
<dbReference type="OMA" id="TMGTEPV"/>
<proteinExistence type="inferred from homology"/>
<comment type="subcellular location">
    <subcellularLocation>
        <location evidence="1">Membrane</location>
        <topology evidence="1">Multi-pass membrane protein</topology>
    </subcellularLocation>
</comment>
<dbReference type="GO" id="GO:0045053">
    <property type="term" value="P:protein retention in Golgi apparatus"/>
    <property type="evidence" value="ECO:0007669"/>
    <property type="project" value="EnsemblFungi"/>
</dbReference>
<feature type="transmembrane region" description="Helical" evidence="6">
    <location>
        <begin position="12"/>
        <end position="30"/>
    </location>
</feature>
<evidence type="ECO:0000313" key="7">
    <source>
        <dbReference type="EMBL" id="CCK70018.1"/>
    </source>
</evidence>
<dbReference type="GO" id="GO:0097020">
    <property type="term" value="F:COPII receptor activity"/>
    <property type="evidence" value="ECO:0007669"/>
    <property type="project" value="EnsemblFungi"/>
</dbReference>
<keyword evidence="3 6" id="KW-0812">Transmembrane</keyword>
<dbReference type="PANTHER" id="PTHR13144:SF0">
    <property type="entry name" value="PROTEIN TEX261"/>
    <property type="match status" value="1"/>
</dbReference>
<organism evidence="7 8">
    <name type="scientific">Huiozyma naganishii (strain ATCC MYA-139 / BCRC 22969 / CBS 8797 / KCTC 17520 / NBRC 10181 / NCYC 3082 / Yp74L-3)</name>
    <name type="common">Yeast</name>
    <name type="synonym">Kazachstania naganishii</name>
    <dbReference type="NCBI Taxonomy" id="1071383"/>
    <lineage>
        <taxon>Eukaryota</taxon>
        <taxon>Fungi</taxon>
        <taxon>Dikarya</taxon>
        <taxon>Ascomycota</taxon>
        <taxon>Saccharomycotina</taxon>
        <taxon>Saccharomycetes</taxon>
        <taxon>Saccharomycetales</taxon>
        <taxon>Saccharomycetaceae</taxon>
        <taxon>Huiozyma</taxon>
    </lineage>
</organism>
<evidence type="ECO:0000256" key="5">
    <source>
        <dbReference type="ARBA" id="ARBA00023136"/>
    </source>
</evidence>
<comment type="similarity">
    <text evidence="2">Belongs to the SVP26 family.</text>
</comment>
<dbReference type="eggNOG" id="KOG4136">
    <property type="taxonomic scope" value="Eukaryota"/>
</dbReference>
<dbReference type="AlphaFoldDB" id="J7RKK4"/>
<evidence type="ECO:0000256" key="4">
    <source>
        <dbReference type="ARBA" id="ARBA00022989"/>
    </source>
</evidence>
<dbReference type="KEGG" id="kng:KNAG_0D02690"/>
<reference evidence="8" key="2">
    <citation type="submission" date="2012-08" db="EMBL/GenBank/DDBJ databases">
        <title>Genome sequence of Kazachstania naganishii.</title>
        <authorList>
            <person name="Gordon J.L."/>
            <person name="Armisen D."/>
            <person name="Proux-Wera E."/>
            <person name="OhEigeartaigh S.S."/>
            <person name="Byrne K.P."/>
            <person name="Wolfe K.H."/>
        </authorList>
    </citation>
    <scope>NUCLEOTIDE SEQUENCE [LARGE SCALE GENOMIC DNA]</scope>
    <source>
        <strain evidence="8">ATCC MYA-139 / BCRC 22969 / CBS 8797 / CCRC 22969 / KCTC 17520 / NBRC 10181 / NCYC 3082</strain>
    </source>
</reference>
<dbReference type="EMBL" id="HE978317">
    <property type="protein sequence ID" value="CCK70018.1"/>
    <property type="molecule type" value="Genomic_DNA"/>
</dbReference>
<dbReference type="GO" id="GO:0000139">
    <property type="term" value="C:Golgi membrane"/>
    <property type="evidence" value="ECO:0007669"/>
    <property type="project" value="EnsemblFungi"/>
</dbReference>
<protein>
    <recommendedName>
        <fullName evidence="9">Protein SVP26</fullName>
    </recommendedName>
</protein>
<evidence type="ECO:0000256" key="2">
    <source>
        <dbReference type="ARBA" id="ARBA00008096"/>
    </source>
</evidence>
<dbReference type="GO" id="GO:0031505">
    <property type="term" value="P:fungal-type cell wall organization"/>
    <property type="evidence" value="ECO:0007669"/>
    <property type="project" value="EnsemblFungi"/>
</dbReference>
<evidence type="ECO:0000256" key="3">
    <source>
        <dbReference type="ARBA" id="ARBA00022692"/>
    </source>
</evidence>
<dbReference type="HOGENOM" id="CLU_058268_0_0_1"/>
<name>J7RKK4_HUIN7</name>
<reference evidence="7 8" key="1">
    <citation type="journal article" date="2011" name="Proc. Natl. Acad. Sci. U.S.A.">
        <title>Evolutionary erosion of yeast sex chromosomes by mating-type switching accidents.</title>
        <authorList>
            <person name="Gordon J.L."/>
            <person name="Armisen D."/>
            <person name="Proux-Wera E."/>
            <person name="Oheigeartaigh S.S."/>
            <person name="Byrne K.P."/>
            <person name="Wolfe K.H."/>
        </authorList>
    </citation>
    <scope>NUCLEOTIDE SEQUENCE [LARGE SCALE GENOMIC DNA]</scope>
    <source>
        <strain evidence="8">ATCC MYA-139 / BCRC 22969 / CBS 8797 / CCRC 22969 / KCTC 17520 / NBRC 10181 / NCYC 3082</strain>
    </source>
</reference>
<dbReference type="PANTHER" id="PTHR13144">
    <property type="entry name" value="TEX261 PROTEIN"/>
    <property type="match status" value="1"/>
</dbReference>
<dbReference type="GO" id="GO:0005789">
    <property type="term" value="C:endoplasmic reticulum membrane"/>
    <property type="evidence" value="ECO:0007669"/>
    <property type="project" value="EnsemblFungi"/>
</dbReference>
<sequence>MILKLVSYAGNLFGFLFLTLSIASGLYYISELVEEYSEPTKRFLTRAIYGVIGLLVSLLIFDKFPFKLTVFAIASHVLYLQNMKGFPFVSFTNPTFLLSCACTVLNHYLWFKYFNDVEIPPQFKFNPNYIPKKRATFSEVASFFAICVWFIPFSLFVSLSAGDYVLPTAEELKKTDDPTAQPKLRKRTINLVRVAINNVRGFIRSSLRIFGFKIAEPEYDRLSI</sequence>
<keyword evidence="4 6" id="KW-1133">Transmembrane helix</keyword>
<evidence type="ECO:0000256" key="1">
    <source>
        <dbReference type="ARBA" id="ARBA00004141"/>
    </source>
</evidence>
<evidence type="ECO:0008006" key="9">
    <source>
        <dbReference type="Google" id="ProtNLM"/>
    </source>
</evidence>
<keyword evidence="5 6" id="KW-0472">Membrane</keyword>
<accession>J7RKK4</accession>
<dbReference type="GO" id="GO:0090110">
    <property type="term" value="P:COPII-coated vesicle cargo loading"/>
    <property type="evidence" value="ECO:0007669"/>
    <property type="project" value="EnsemblFungi"/>
</dbReference>
<feature type="transmembrane region" description="Helical" evidence="6">
    <location>
        <begin position="95"/>
        <end position="114"/>
    </location>
</feature>
<gene>
    <name evidence="7" type="primary">KNAG0D02690</name>
    <name evidence="7" type="ordered locus">KNAG_0D02690</name>
</gene>
<keyword evidence="8" id="KW-1185">Reference proteome</keyword>
<evidence type="ECO:0000313" key="8">
    <source>
        <dbReference type="Proteomes" id="UP000006310"/>
    </source>
</evidence>
<dbReference type="Proteomes" id="UP000006310">
    <property type="component" value="Chromosome 4"/>
</dbReference>
<evidence type="ECO:0000256" key="6">
    <source>
        <dbReference type="SAM" id="Phobius"/>
    </source>
</evidence>
<dbReference type="InterPro" id="IPR007277">
    <property type="entry name" value="Svp26/Tex261"/>
</dbReference>
<dbReference type="OrthoDB" id="28257at2759"/>
<dbReference type="GeneID" id="34525707"/>
<feature type="transmembrane region" description="Helical" evidence="6">
    <location>
        <begin position="135"/>
        <end position="157"/>
    </location>
</feature>
<dbReference type="RefSeq" id="XP_022464264.1">
    <property type="nucleotide sequence ID" value="XM_022607694.1"/>
</dbReference>